<reference evidence="7 8" key="1">
    <citation type="journal article" date="2019" name="Sci. Rep.">
        <title>Nanopore sequencing improves the draft genome of the human pathogenic amoeba Naegleria fowleri.</title>
        <authorList>
            <person name="Liechti N."/>
            <person name="Schurch N."/>
            <person name="Bruggmann R."/>
            <person name="Wittwer M."/>
        </authorList>
    </citation>
    <scope>NUCLEOTIDE SEQUENCE [LARGE SCALE GENOMIC DNA]</scope>
    <source>
        <strain evidence="7 8">ATCC 30894</strain>
    </source>
</reference>
<sequence length="356" mass="40251">MSLQHCEEGRFVRLKPSSSHKLMITLLLLFMMTLLCIIFLAQQTQAVKIASFNIQVFGQTKLSKPDVVQTLLKITAMYDLIFIMEVRDSSNTTIPEFTRQLNNFIPSNSVKYQFQVSDPLGRTTSKEQYAFLYKPDVIKFVKTIQYTDVNNWFERPPFIFTFELVALPGQTFAMLGCHIKPTDAVAEMSHLVDVFNYYQNEAFASNTIICGDFNAGCSYVSTSDWSNITLRTDTRFKWLINDTMDTTVASSVCPYDRFVVPQSMADKSILKSGSKYEISQVAIFRFDEQFGLNSTFAPTVSDHYPIEMTIRVVNTSSGISPKVSQSTRVSAATHSTFSRILFAILVLILGCLGWPT</sequence>
<keyword evidence="5" id="KW-0472">Membrane</keyword>
<dbReference type="VEuPathDB" id="AmoebaDB:NfTy_069450"/>
<evidence type="ECO:0000313" key="7">
    <source>
        <dbReference type="EMBL" id="KAF0976747.1"/>
    </source>
</evidence>
<comment type="caution">
    <text evidence="7">The sequence shown here is derived from an EMBL/GenBank/DDBJ whole genome shotgun (WGS) entry which is preliminary data.</text>
</comment>
<keyword evidence="4" id="KW-1015">Disulfide bond</keyword>
<evidence type="ECO:0000259" key="6">
    <source>
        <dbReference type="Pfam" id="PF03372"/>
    </source>
</evidence>
<dbReference type="VEuPathDB" id="AmoebaDB:NF0125830"/>
<dbReference type="InterPro" id="IPR033125">
    <property type="entry name" value="DNASE_I_2"/>
</dbReference>
<organism evidence="7 8">
    <name type="scientific">Naegleria fowleri</name>
    <name type="common">Brain eating amoeba</name>
    <dbReference type="NCBI Taxonomy" id="5763"/>
    <lineage>
        <taxon>Eukaryota</taxon>
        <taxon>Discoba</taxon>
        <taxon>Heterolobosea</taxon>
        <taxon>Tetramitia</taxon>
        <taxon>Eutetramitia</taxon>
        <taxon>Vahlkampfiidae</taxon>
        <taxon>Naegleria</taxon>
    </lineage>
</organism>
<evidence type="ECO:0000313" key="8">
    <source>
        <dbReference type="Proteomes" id="UP000444721"/>
    </source>
</evidence>
<dbReference type="AlphaFoldDB" id="A0A6A5BIE7"/>
<evidence type="ECO:0000256" key="1">
    <source>
        <dbReference type="ARBA" id="ARBA00007359"/>
    </source>
</evidence>
<dbReference type="OrthoDB" id="10061407at2759"/>
<evidence type="ECO:0000256" key="2">
    <source>
        <dbReference type="ARBA" id="ARBA00022722"/>
    </source>
</evidence>
<keyword evidence="5" id="KW-0812">Transmembrane</keyword>
<dbReference type="CDD" id="cd10282">
    <property type="entry name" value="DNase1"/>
    <property type="match status" value="1"/>
</dbReference>
<gene>
    <name evidence="7" type="ORF">FDP41_004042</name>
</gene>
<feature type="transmembrane region" description="Helical" evidence="5">
    <location>
        <begin position="336"/>
        <end position="355"/>
    </location>
</feature>
<keyword evidence="8" id="KW-1185">Reference proteome</keyword>
<dbReference type="GeneID" id="68111260"/>
<evidence type="ECO:0000256" key="3">
    <source>
        <dbReference type="ARBA" id="ARBA00022801"/>
    </source>
</evidence>
<dbReference type="InterPro" id="IPR016202">
    <property type="entry name" value="DNase_I"/>
</dbReference>
<dbReference type="InterPro" id="IPR036691">
    <property type="entry name" value="Endo/exonu/phosph_ase_sf"/>
</dbReference>
<dbReference type="Pfam" id="PF03372">
    <property type="entry name" value="Exo_endo_phos"/>
    <property type="match status" value="1"/>
</dbReference>
<dbReference type="InterPro" id="IPR005135">
    <property type="entry name" value="Endo/exonuclease/phosphatase"/>
</dbReference>
<evidence type="ECO:0000256" key="4">
    <source>
        <dbReference type="ARBA" id="ARBA00023157"/>
    </source>
</evidence>
<dbReference type="PRINTS" id="PR00130">
    <property type="entry name" value="DNASEI"/>
</dbReference>
<dbReference type="GO" id="GO:0003677">
    <property type="term" value="F:DNA binding"/>
    <property type="evidence" value="ECO:0007669"/>
    <property type="project" value="TreeGrafter"/>
</dbReference>
<feature type="domain" description="Endonuclease/exonuclease/phosphatase" evidence="6">
    <location>
        <begin position="50"/>
        <end position="267"/>
    </location>
</feature>
<dbReference type="Gene3D" id="3.60.10.10">
    <property type="entry name" value="Endonuclease/exonuclease/phosphatase"/>
    <property type="match status" value="1"/>
</dbReference>
<dbReference type="SMART" id="SM00476">
    <property type="entry name" value="DNaseIc"/>
    <property type="match status" value="1"/>
</dbReference>
<keyword evidence="3" id="KW-0378">Hydrolase</keyword>
<accession>A0A6A5BIE7</accession>
<evidence type="ECO:0000256" key="5">
    <source>
        <dbReference type="SAM" id="Phobius"/>
    </source>
</evidence>
<dbReference type="VEuPathDB" id="AmoebaDB:FDP41_004042"/>
<dbReference type="Proteomes" id="UP000444721">
    <property type="component" value="Unassembled WGS sequence"/>
</dbReference>
<protein>
    <recommendedName>
        <fullName evidence="6">Endonuclease/exonuclease/phosphatase domain-containing protein</fullName>
    </recommendedName>
</protein>
<dbReference type="OMA" id="LNFYQYE"/>
<dbReference type="RefSeq" id="XP_044561460.1">
    <property type="nucleotide sequence ID" value="XM_044707414.1"/>
</dbReference>
<dbReference type="PANTHER" id="PTHR11371">
    <property type="entry name" value="DEOXYRIBONUCLEASE"/>
    <property type="match status" value="1"/>
</dbReference>
<dbReference type="GO" id="GO:0005634">
    <property type="term" value="C:nucleus"/>
    <property type="evidence" value="ECO:0007669"/>
    <property type="project" value="TreeGrafter"/>
</dbReference>
<comment type="similarity">
    <text evidence="1">Belongs to the DNase I family.</text>
</comment>
<feature type="transmembrane region" description="Helical" evidence="5">
    <location>
        <begin position="22"/>
        <end position="41"/>
    </location>
</feature>
<name>A0A6A5BIE7_NAEFO</name>
<dbReference type="GO" id="GO:0004530">
    <property type="term" value="F:deoxyribonuclease I activity"/>
    <property type="evidence" value="ECO:0007669"/>
    <property type="project" value="TreeGrafter"/>
</dbReference>
<dbReference type="PANTHER" id="PTHR11371:SF31">
    <property type="entry name" value="EXTRACELLULAR NUCLEASE"/>
    <property type="match status" value="1"/>
</dbReference>
<dbReference type="PROSITE" id="PS00918">
    <property type="entry name" value="DNASE_I_2"/>
    <property type="match status" value="1"/>
</dbReference>
<dbReference type="GO" id="GO:0006308">
    <property type="term" value="P:DNA catabolic process"/>
    <property type="evidence" value="ECO:0007669"/>
    <property type="project" value="InterPro"/>
</dbReference>
<dbReference type="SUPFAM" id="SSF56219">
    <property type="entry name" value="DNase I-like"/>
    <property type="match status" value="1"/>
</dbReference>
<keyword evidence="5" id="KW-1133">Transmembrane helix</keyword>
<keyword evidence="2" id="KW-0540">Nuclease</keyword>
<dbReference type="EMBL" id="VFQX01000036">
    <property type="protein sequence ID" value="KAF0976747.1"/>
    <property type="molecule type" value="Genomic_DNA"/>
</dbReference>
<proteinExistence type="inferred from homology"/>